<dbReference type="PANTHER" id="PTHR43544">
    <property type="entry name" value="SHORT-CHAIN DEHYDROGENASE/REDUCTASE"/>
    <property type="match status" value="1"/>
</dbReference>
<dbReference type="InterPro" id="IPR036291">
    <property type="entry name" value="NAD(P)-bd_dom_sf"/>
</dbReference>
<keyword evidence="2" id="KW-0560">Oxidoreductase</keyword>
<dbReference type="SMART" id="SM00822">
    <property type="entry name" value="PKS_KR"/>
    <property type="match status" value="1"/>
</dbReference>
<dbReference type="STRING" id="2025994.A0A2T2ZZW5"/>
<organism evidence="4 5">
    <name type="scientific">Coniella lustricola</name>
    <dbReference type="NCBI Taxonomy" id="2025994"/>
    <lineage>
        <taxon>Eukaryota</taxon>
        <taxon>Fungi</taxon>
        <taxon>Dikarya</taxon>
        <taxon>Ascomycota</taxon>
        <taxon>Pezizomycotina</taxon>
        <taxon>Sordariomycetes</taxon>
        <taxon>Sordariomycetidae</taxon>
        <taxon>Diaporthales</taxon>
        <taxon>Schizoparmaceae</taxon>
        <taxon>Coniella</taxon>
    </lineage>
</organism>
<dbReference type="Gene3D" id="3.40.50.720">
    <property type="entry name" value="NAD(P)-binding Rossmann-like Domain"/>
    <property type="match status" value="1"/>
</dbReference>
<dbReference type="SUPFAM" id="SSF51735">
    <property type="entry name" value="NAD(P)-binding Rossmann-fold domains"/>
    <property type="match status" value="1"/>
</dbReference>
<accession>A0A2T2ZZW5</accession>
<dbReference type="PANTHER" id="PTHR43544:SF26">
    <property type="entry name" value="SHORT CHAIN DEHYDROGENASE_REDUCTASE FAMILY OXIDOREDUCTASE (JCVI)"/>
    <property type="match status" value="1"/>
</dbReference>
<dbReference type="EMBL" id="KZ678536">
    <property type="protein sequence ID" value="PSR80259.1"/>
    <property type="molecule type" value="Genomic_DNA"/>
</dbReference>
<keyword evidence="5" id="KW-1185">Reference proteome</keyword>
<dbReference type="GO" id="GO:0016491">
    <property type="term" value="F:oxidoreductase activity"/>
    <property type="evidence" value="ECO:0007669"/>
    <property type="project" value="UniProtKB-KW"/>
</dbReference>
<evidence type="ECO:0000259" key="3">
    <source>
        <dbReference type="SMART" id="SM00822"/>
    </source>
</evidence>
<dbReference type="InterPro" id="IPR057326">
    <property type="entry name" value="KR_dom"/>
</dbReference>
<reference evidence="4 5" key="1">
    <citation type="journal article" date="2018" name="Mycol. Prog.">
        <title>Coniella lustricola, a new species from submerged detritus.</title>
        <authorList>
            <person name="Raudabaugh D.B."/>
            <person name="Iturriaga T."/>
            <person name="Carver A."/>
            <person name="Mondo S."/>
            <person name="Pangilinan J."/>
            <person name="Lipzen A."/>
            <person name="He G."/>
            <person name="Amirebrahimi M."/>
            <person name="Grigoriev I.V."/>
            <person name="Miller A.N."/>
        </authorList>
    </citation>
    <scope>NUCLEOTIDE SEQUENCE [LARGE SCALE GENOMIC DNA]</scope>
    <source>
        <strain evidence="4 5">B22-T-1</strain>
    </source>
</reference>
<name>A0A2T2ZZW5_9PEZI</name>
<proteinExistence type="inferred from homology"/>
<dbReference type="InterPro" id="IPR051468">
    <property type="entry name" value="Fungal_SecMetab_SDRs"/>
</dbReference>
<dbReference type="InParanoid" id="A0A2T2ZZW5"/>
<dbReference type="FunCoup" id="A0A2T2ZZW5">
    <property type="interactions" value="73"/>
</dbReference>
<dbReference type="GO" id="GO:0005737">
    <property type="term" value="C:cytoplasm"/>
    <property type="evidence" value="ECO:0007669"/>
    <property type="project" value="TreeGrafter"/>
</dbReference>
<evidence type="ECO:0000313" key="4">
    <source>
        <dbReference type="EMBL" id="PSR80259.1"/>
    </source>
</evidence>
<evidence type="ECO:0000256" key="1">
    <source>
        <dbReference type="ARBA" id="ARBA00006484"/>
    </source>
</evidence>
<dbReference type="InterPro" id="IPR002347">
    <property type="entry name" value="SDR_fam"/>
</dbReference>
<dbReference type="Proteomes" id="UP000241462">
    <property type="component" value="Unassembled WGS sequence"/>
</dbReference>
<dbReference type="OrthoDB" id="9876299at2759"/>
<feature type="domain" description="Ketoreductase" evidence="3">
    <location>
        <begin position="8"/>
        <end position="203"/>
    </location>
</feature>
<evidence type="ECO:0000313" key="5">
    <source>
        <dbReference type="Proteomes" id="UP000241462"/>
    </source>
</evidence>
<protein>
    <recommendedName>
        <fullName evidence="3">Ketoreductase domain-containing protein</fullName>
    </recommendedName>
</protein>
<comment type="similarity">
    <text evidence="1">Belongs to the short-chain dehydrogenases/reductases (SDR) family.</text>
</comment>
<dbReference type="PRINTS" id="PR00081">
    <property type="entry name" value="GDHRDH"/>
</dbReference>
<evidence type="ECO:0000256" key="2">
    <source>
        <dbReference type="ARBA" id="ARBA00023002"/>
    </source>
</evidence>
<gene>
    <name evidence="4" type="ORF">BD289DRAFT_374324</name>
</gene>
<dbReference type="CDD" id="cd05325">
    <property type="entry name" value="carb_red_sniffer_like_SDR_c"/>
    <property type="match status" value="1"/>
</dbReference>
<dbReference type="Pfam" id="PF00106">
    <property type="entry name" value="adh_short"/>
    <property type="match status" value="1"/>
</dbReference>
<dbReference type="AlphaFoldDB" id="A0A2T2ZZW5"/>
<sequence>MASTTNNTVYLITGGNRGLGLGLVKALLARPDTTVIATVRSKEAAQKLKESTFEEAAKSSDLRVILLDFTRAIPPDDVRSAVEKEAGADHVDVLILNAGGAQPMVPALETTAEDLRAAFEVNTIAPLLVFQGLWPLLQKAASKTPKLIWITSSVGSIAEMEPVPGGAYGPSRAAQNWLTKALHQENGKQGLVAIALHPGWVQTRAGQFVADQWGFSNGPPDTVGSSVEGMLKVMDEASKETAGKFLTHKGEVLGW</sequence>